<proteinExistence type="predicted"/>
<dbReference type="EMBL" id="HBEM01014346">
    <property type="protein sequence ID" value="CAD8449141.1"/>
    <property type="molecule type" value="Transcribed_RNA"/>
</dbReference>
<protein>
    <submittedName>
        <fullName evidence="2">Uncharacterized protein</fullName>
    </submittedName>
</protein>
<organism evidence="2">
    <name type="scientific">Amorphochlora amoebiformis</name>
    <dbReference type="NCBI Taxonomy" id="1561963"/>
    <lineage>
        <taxon>Eukaryota</taxon>
        <taxon>Sar</taxon>
        <taxon>Rhizaria</taxon>
        <taxon>Cercozoa</taxon>
        <taxon>Chlorarachniophyceae</taxon>
        <taxon>Amorphochlora</taxon>
    </lineage>
</organism>
<feature type="compositionally biased region" description="Basic residues" evidence="1">
    <location>
        <begin position="18"/>
        <end position="27"/>
    </location>
</feature>
<accession>A0A7S0DDP0</accession>
<name>A0A7S0DDP0_9EUKA</name>
<dbReference type="AlphaFoldDB" id="A0A7S0DDP0"/>
<reference evidence="2" key="1">
    <citation type="submission" date="2021-01" db="EMBL/GenBank/DDBJ databases">
        <authorList>
            <person name="Corre E."/>
            <person name="Pelletier E."/>
            <person name="Niang G."/>
            <person name="Scheremetjew M."/>
            <person name="Finn R."/>
            <person name="Kale V."/>
            <person name="Holt S."/>
            <person name="Cochrane G."/>
            <person name="Meng A."/>
            <person name="Brown T."/>
            <person name="Cohen L."/>
        </authorList>
    </citation>
    <scope>NUCLEOTIDE SEQUENCE</scope>
    <source>
        <strain evidence="2">CCMP2058</strain>
    </source>
</reference>
<sequence>MATSTGYRDDHCNISRIRSPRRRRKERKAPARSDNRAFSRKLKIDPTLRIMQKLYDGSPSPMEPPLPRPICPQVHLDGKKKGSPIEFAWQPVQFGAGAKNTESTNEEMYSWEYFMDGEDAGKNEFSDLFFEEGTKEYTYEHYYESSAYNDKKKKDRKSCIACSDDRMCEMEKCTIL</sequence>
<feature type="compositionally biased region" description="Basic and acidic residues" evidence="1">
    <location>
        <begin position="28"/>
        <end position="38"/>
    </location>
</feature>
<evidence type="ECO:0000313" key="2">
    <source>
        <dbReference type="EMBL" id="CAD8449141.1"/>
    </source>
</evidence>
<evidence type="ECO:0000256" key="1">
    <source>
        <dbReference type="SAM" id="MobiDB-lite"/>
    </source>
</evidence>
<gene>
    <name evidence="2" type="ORF">LAMO00422_LOCUS9870</name>
</gene>
<feature type="region of interest" description="Disordered" evidence="1">
    <location>
        <begin position="1"/>
        <end position="38"/>
    </location>
</feature>